<protein>
    <recommendedName>
        <fullName evidence="7">Cytochrome P450</fullName>
    </recommendedName>
</protein>
<name>A0A370U1W5_9HELO</name>
<dbReference type="InterPro" id="IPR001128">
    <property type="entry name" value="Cyt_P450"/>
</dbReference>
<sequence length="782" mass="86554">MQILILVLLPISLVTYALCWIIYVRTLHPLSKIPGPFWASVSRVWIVQKLYRGDMEQTQRTLHAKYGPLVRIAPNEIAVADPNAIKSIYPMKNPLTKSDFYPVFGNTAISKHADHFSNTDEKSHSERRRIVNHVYSLSNILQSEEYIDVCSELFNQRLGEFADTGESIDLGEWLQMYAFDVIGELYFGRMFGFMEHRHDHESYIASLDALMPTLCIASVAPKFTRPVIFLSSVLIPSVKIALKALDHIAAAAKSCVTQRFADAEGSFDTVKRRDILQQLMDIRKEKGPKLDFGLSEIELESYSALFAGSDTTAIAMRSVFYYLAKSPAVYREVLAELDKAFAEGQLSIPVKFSEAIKLPFLCACIKEAMRMHPSVQLTMPRLSPKGGMEVCGEYIPAGYRLGMNAAVIHRDPNIFGQDADVYRPSRWLEGNATFMDRYMLQFGAGTRTCIGKNARLTQGVFRVSSTDVAQGTISKRVQDDGDRAERGELRSTARQRSARGIGASTVSLLHSSGAKIIHGDWDAAGGQQLDVALRSSQGVGETTFVETDVTNYESVLNLFQVAWRMYGRVDIAVSNAGIQEIGNLFDPSLCLESVKSKPSNKVIDVNLVGTLYFARIAAVYLKEGAKPDEDKSLVLVSSTAGFKETPGLFAYSAAKHGVLGLLRSLRTYLPKTHNIRVNAICPWMTDTGMVEGIRENWLKEGLPVNSPADLGRVIVEVAIGDDGKSGKWSGRAVFVEGGRGWDIEEGINATEEQWLGKEVSRVLSRGQDLLGDGTDWKKSEAV</sequence>
<dbReference type="PRINTS" id="PR00080">
    <property type="entry name" value="SDRFAMILY"/>
</dbReference>
<gene>
    <name evidence="5" type="ORF">BP5553_01747</name>
</gene>
<reference evidence="5 6" key="1">
    <citation type="journal article" date="2018" name="IMA Fungus">
        <title>IMA Genome-F 9: Draft genome sequence of Annulohypoxylon stygium, Aspergillus mulundensis, Berkeleyomyces basicola (syn. Thielaviopsis basicola), Ceratocystis smalleyi, two Cercospora beticola strains, Coleophoma cylindrospora, Fusarium fracticaudum, Phialophora cf. hyalina, and Morchella septimelata.</title>
        <authorList>
            <person name="Wingfield B.D."/>
            <person name="Bills G.F."/>
            <person name="Dong Y."/>
            <person name="Huang W."/>
            <person name="Nel W.J."/>
            <person name="Swalarsk-Parry B.S."/>
            <person name="Vaghefi N."/>
            <person name="Wilken P.M."/>
            <person name="An Z."/>
            <person name="de Beer Z.W."/>
            <person name="De Vos L."/>
            <person name="Chen L."/>
            <person name="Duong T.A."/>
            <person name="Gao Y."/>
            <person name="Hammerbacher A."/>
            <person name="Kikkert J.R."/>
            <person name="Li Y."/>
            <person name="Li H."/>
            <person name="Li K."/>
            <person name="Li Q."/>
            <person name="Liu X."/>
            <person name="Ma X."/>
            <person name="Naidoo K."/>
            <person name="Pethybridge S.J."/>
            <person name="Sun J."/>
            <person name="Steenkamp E.T."/>
            <person name="van der Nest M.A."/>
            <person name="van Wyk S."/>
            <person name="Wingfield M.J."/>
            <person name="Xiong C."/>
            <person name="Yue Q."/>
            <person name="Zhang X."/>
        </authorList>
    </citation>
    <scope>NUCLEOTIDE SEQUENCE [LARGE SCALE GENOMIC DNA]</scope>
    <source>
        <strain evidence="5 6">BP 5553</strain>
    </source>
</reference>
<dbReference type="GeneID" id="43594596"/>
<organism evidence="5 6">
    <name type="scientific">Venustampulla echinocandica</name>
    <dbReference type="NCBI Taxonomy" id="2656787"/>
    <lineage>
        <taxon>Eukaryota</taxon>
        <taxon>Fungi</taxon>
        <taxon>Dikarya</taxon>
        <taxon>Ascomycota</taxon>
        <taxon>Pezizomycotina</taxon>
        <taxon>Leotiomycetes</taxon>
        <taxon>Helotiales</taxon>
        <taxon>Pleuroascaceae</taxon>
        <taxon>Venustampulla</taxon>
    </lineage>
</organism>
<dbReference type="PANTHER" id="PTHR24305:SF229">
    <property type="entry name" value="P450, PUTATIVE (EUROFUNG)-RELATED"/>
    <property type="match status" value="1"/>
</dbReference>
<dbReference type="Proteomes" id="UP000254866">
    <property type="component" value="Unassembled WGS sequence"/>
</dbReference>
<accession>A0A370U1W5</accession>
<dbReference type="GO" id="GO:0005506">
    <property type="term" value="F:iron ion binding"/>
    <property type="evidence" value="ECO:0007669"/>
    <property type="project" value="InterPro"/>
</dbReference>
<dbReference type="InterPro" id="IPR020904">
    <property type="entry name" value="Sc_DH/Rdtase_CS"/>
</dbReference>
<dbReference type="SUPFAM" id="SSF51735">
    <property type="entry name" value="NAD(P)-binding Rossmann-fold domains"/>
    <property type="match status" value="1"/>
</dbReference>
<keyword evidence="3" id="KW-0521">NADP</keyword>
<evidence type="ECO:0000256" key="3">
    <source>
        <dbReference type="ARBA" id="ARBA00022857"/>
    </source>
</evidence>
<dbReference type="InterPro" id="IPR036291">
    <property type="entry name" value="NAD(P)-bd_dom_sf"/>
</dbReference>
<comment type="cofactor">
    <cofactor evidence="1">
        <name>heme</name>
        <dbReference type="ChEBI" id="CHEBI:30413"/>
    </cofactor>
</comment>
<dbReference type="InterPro" id="IPR036396">
    <property type="entry name" value="Cyt_P450_sf"/>
</dbReference>
<keyword evidence="6" id="KW-1185">Reference proteome</keyword>
<dbReference type="InterPro" id="IPR002347">
    <property type="entry name" value="SDR_fam"/>
</dbReference>
<evidence type="ECO:0000256" key="2">
    <source>
        <dbReference type="ARBA" id="ARBA00022723"/>
    </source>
</evidence>
<proteinExistence type="predicted"/>
<dbReference type="GO" id="GO:0016705">
    <property type="term" value="F:oxidoreductase activity, acting on paired donors, with incorporation or reduction of molecular oxygen"/>
    <property type="evidence" value="ECO:0007669"/>
    <property type="project" value="InterPro"/>
</dbReference>
<dbReference type="OrthoDB" id="3934656at2759"/>
<dbReference type="SUPFAM" id="SSF48264">
    <property type="entry name" value="Cytochrome P450"/>
    <property type="match status" value="1"/>
</dbReference>
<dbReference type="PROSITE" id="PS00086">
    <property type="entry name" value="CYTOCHROME_P450"/>
    <property type="match status" value="1"/>
</dbReference>
<evidence type="ECO:0000313" key="5">
    <source>
        <dbReference type="EMBL" id="RDL41768.1"/>
    </source>
</evidence>
<dbReference type="AlphaFoldDB" id="A0A370U1W5"/>
<dbReference type="GO" id="GO:0020037">
    <property type="term" value="F:heme binding"/>
    <property type="evidence" value="ECO:0007669"/>
    <property type="project" value="InterPro"/>
</dbReference>
<dbReference type="CDD" id="cd11060">
    <property type="entry name" value="CYP57A1-like"/>
    <property type="match status" value="1"/>
</dbReference>
<dbReference type="RefSeq" id="XP_031874424.1">
    <property type="nucleotide sequence ID" value="XM_032010370.1"/>
</dbReference>
<evidence type="ECO:0000256" key="4">
    <source>
        <dbReference type="ARBA" id="ARBA00023004"/>
    </source>
</evidence>
<dbReference type="Gene3D" id="3.40.50.720">
    <property type="entry name" value="NAD(P)-binding Rossmann-like Domain"/>
    <property type="match status" value="1"/>
</dbReference>
<dbReference type="EMBL" id="NPIC01000001">
    <property type="protein sequence ID" value="RDL41768.1"/>
    <property type="molecule type" value="Genomic_DNA"/>
</dbReference>
<dbReference type="Pfam" id="PF00106">
    <property type="entry name" value="adh_short"/>
    <property type="match status" value="1"/>
</dbReference>
<dbReference type="InterPro" id="IPR017972">
    <property type="entry name" value="Cyt_P450_CS"/>
</dbReference>
<dbReference type="InterPro" id="IPR050121">
    <property type="entry name" value="Cytochrome_P450_monoxygenase"/>
</dbReference>
<dbReference type="Gene3D" id="1.10.630.10">
    <property type="entry name" value="Cytochrome P450"/>
    <property type="match status" value="1"/>
</dbReference>
<evidence type="ECO:0008006" key="7">
    <source>
        <dbReference type="Google" id="ProtNLM"/>
    </source>
</evidence>
<evidence type="ECO:0000313" key="6">
    <source>
        <dbReference type="Proteomes" id="UP000254866"/>
    </source>
</evidence>
<comment type="caution">
    <text evidence="5">The sequence shown here is derived from an EMBL/GenBank/DDBJ whole genome shotgun (WGS) entry which is preliminary data.</text>
</comment>
<dbReference type="GO" id="GO:0004497">
    <property type="term" value="F:monooxygenase activity"/>
    <property type="evidence" value="ECO:0007669"/>
    <property type="project" value="InterPro"/>
</dbReference>
<dbReference type="PANTHER" id="PTHR24305">
    <property type="entry name" value="CYTOCHROME P450"/>
    <property type="match status" value="1"/>
</dbReference>
<keyword evidence="2" id="KW-0479">Metal-binding</keyword>
<dbReference type="PRINTS" id="PR00081">
    <property type="entry name" value="GDHRDH"/>
</dbReference>
<keyword evidence="4" id="KW-0408">Iron</keyword>
<evidence type="ECO:0000256" key="1">
    <source>
        <dbReference type="ARBA" id="ARBA00001971"/>
    </source>
</evidence>
<dbReference type="Pfam" id="PF00067">
    <property type="entry name" value="p450"/>
    <property type="match status" value="1"/>
</dbReference>
<dbReference type="STRING" id="2656787.A0A370U1W5"/>
<dbReference type="PROSITE" id="PS00061">
    <property type="entry name" value="ADH_SHORT"/>
    <property type="match status" value="1"/>
</dbReference>